<feature type="transmembrane region" description="Helical" evidence="4">
    <location>
        <begin position="257"/>
        <end position="275"/>
    </location>
</feature>
<feature type="domain" description="Major facilitator superfamily (MFS) profile" evidence="5">
    <location>
        <begin position="8"/>
        <end position="398"/>
    </location>
</feature>
<name>A0A7X8YI71_9VIBR</name>
<feature type="transmembrane region" description="Helical" evidence="4">
    <location>
        <begin position="9"/>
        <end position="32"/>
    </location>
</feature>
<dbReference type="AlphaFoldDB" id="A0A7X8YI71"/>
<dbReference type="RefSeq" id="WP_168837504.1">
    <property type="nucleotide sequence ID" value="NZ_JABAIK010000020.1"/>
</dbReference>
<evidence type="ECO:0000256" key="1">
    <source>
        <dbReference type="ARBA" id="ARBA00022692"/>
    </source>
</evidence>
<feature type="transmembrane region" description="Helical" evidence="4">
    <location>
        <begin position="375"/>
        <end position="393"/>
    </location>
</feature>
<feature type="transmembrane region" description="Helical" evidence="4">
    <location>
        <begin position="310"/>
        <end position="331"/>
    </location>
</feature>
<keyword evidence="1 4" id="KW-0812">Transmembrane</keyword>
<reference evidence="6 7" key="1">
    <citation type="submission" date="2020-04" db="EMBL/GenBank/DDBJ databases">
        <title>Vibrio sp. SM6, a novel species isolated from seawater.</title>
        <authorList>
            <person name="Wang X."/>
        </authorList>
    </citation>
    <scope>NUCLEOTIDE SEQUENCE [LARGE SCALE GENOMIC DNA]</scope>
    <source>
        <strain evidence="6 7">SM6</strain>
    </source>
</reference>
<proteinExistence type="predicted"/>
<evidence type="ECO:0000259" key="5">
    <source>
        <dbReference type="PROSITE" id="PS50850"/>
    </source>
</evidence>
<protein>
    <submittedName>
        <fullName evidence="6">MFS transporter</fullName>
    </submittedName>
</protein>
<accession>A0A7X8YI71</accession>
<evidence type="ECO:0000256" key="2">
    <source>
        <dbReference type="ARBA" id="ARBA00022989"/>
    </source>
</evidence>
<feature type="transmembrane region" description="Helical" evidence="4">
    <location>
        <begin position="99"/>
        <end position="123"/>
    </location>
</feature>
<dbReference type="InterPro" id="IPR050327">
    <property type="entry name" value="Proton-linked_MCT"/>
</dbReference>
<dbReference type="PANTHER" id="PTHR11360">
    <property type="entry name" value="MONOCARBOXYLATE TRANSPORTER"/>
    <property type="match status" value="1"/>
</dbReference>
<dbReference type="EMBL" id="JABAIK010000020">
    <property type="protein sequence ID" value="NLS14409.1"/>
    <property type="molecule type" value="Genomic_DNA"/>
</dbReference>
<dbReference type="CDD" id="cd17355">
    <property type="entry name" value="MFS_YcxA_like"/>
    <property type="match status" value="1"/>
</dbReference>
<dbReference type="SUPFAM" id="SSF103473">
    <property type="entry name" value="MFS general substrate transporter"/>
    <property type="match status" value="1"/>
</dbReference>
<keyword evidence="3 4" id="KW-0472">Membrane</keyword>
<feature type="transmembrane region" description="Helical" evidence="4">
    <location>
        <begin position="44"/>
        <end position="63"/>
    </location>
</feature>
<evidence type="ECO:0000313" key="7">
    <source>
        <dbReference type="Proteomes" id="UP000535589"/>
    </source>
</evidence>
<dbReference type="InterPro" id="IPR020846">
    <property type="entry name" value="MFS_dom"/>
</dbReference>
<keyword evidence="2 4" id="KW-1133">Transmembrane helix</keyword>
<keyword evidence="7" id="KW-1185">Reference proteome</keyword>
<dbReference type="PROSITE" id="PS50850">
    <property type="entry name" value="MFS"/>
    <property type="match status" value="1"/>
</dbReference>
<sequence length="407" mass="43966">MSIFRFPPLVWLGIGILIVCLGIRQSFGIFMMPISDTFGTGREFFALAIALQNLLFGVFQPFVGIAADRYGSKRIIIVGAIAYALGLILTSIATEPSVLYLSLGVLVGLGLSCTSYVIILGAVAKVVPPQHAAKAFGLTTAAGSFGMFAMIPGAQALLVHFGWQDALLVFGLLCSLMIGFALFMRGNQNGAMTQTATAQAMPEQTLKQALGEAFRHKGYWLIHMGFFVCGFHVMFIATHLPSYLADKALAAETAAMALAYVGIFNIFGSYFWGVMGDKFSKRHVMSALYLFRTAVIAGFVTLPVTENSAAIFGAAIGFCWLGTVPLTSGLVRQIFGARYLSTLYGLVFFTHQVGSFLGAWFGGRIYDYYGSYEPIWWSTVVLAFIAALIHLPINDKPIERAVAPAIA</sequence>
<evidence type="ECO:0000256" key="4">
    <source>
        <dbReference type="SAM" id="Phobius"/>
    </source>
</evidence>
<dbReference type="GO" id="GO:0022857">
    <property type="term" value="F:transmembrane transporter activity"/>
    <property type="evidence" value="ECO:0007669"/>
    <property type="project" value="InterPro"/>
</dbReference>
<gene>
    <name evidence="6" type="ORF">HGP28_16130</name>
</gene>
<organism evidence="6 7">
    <name type="scientific">Vibrio agarilyticus</name>
    <dbReference type="NCBI Taxonomy" id="2726741"/>
    <lineage>
        <taxon>Bacteria</taxon>
        <taxon>Pseudomonadati</taxon>
        <taxon>Pseudomonadota</taxon>
        <taxon>Gammaproteobacteria</taxon>
        <taxon>Vibrionales</taxon>
        <taxon>Vibrionaceae</taxon>
        <taxon>Vibrio</taxon>
    </lineage>
</organism>
<evidence type="ECO:0000256" key="3">
    <source>
        <dbReference type="ARBA" id="ARBA00023136"/>
    </source>
</evidence>
<dbReference type="Proteomes" id="UP000535589">
    <property type="component" value="Unassembled WGS sequence"/>
</dbReference>
<dbReference type="PANTHER" id="PTHR11360:SF284">
    <property type="entry name" value="EG:103B4.3 PROTEIN-RELATED"/>
    <property type="match status" value="1"/>
</dbReference>
<comment type="caution">
    <text evidence="6">The sequence shown here is derived from an EMBL/GenBank/DDBJ whole genome shotgun (WGS) entry which is preliminary data.</text>
</comment>
<feature type="transmembrane region" description="Helical" evidence="4">
    <location>
        <begin position="135"/>
        <end position="154"/>
    </location>
</feature>
<feature type="transmembrane region" description="Helical" evidence="4">
    <location>
        <begin position="287"/>
        <end position="304"/>
    </location>
</feature>
<evidence type="ECO:0000313" key="6">
    <source>
        <dbReference type="EMBL" id="NLS14409.1"/>
    </source>
</evidence>
<feature type="transmembrane region" description="Helical" evidence="4">
    <location>
        <begin position="343"/>
        <end position="363"/>
    </location>
</feature>
<feature type="transmembrane region" description="Helical" evidence="4">
    <location>
        <begin position="75"/>
        <end position="93"/>
    </location>
</feature>
<dbReference type="Gene3D" id="1.20.1250.20">
    <property type="entry name" value="MFS general substrate transporter like domains"/>
    <property type="match status" value="2"/>
</dbReference>
<dbReference type="Pfam" id="PF07690">
    <property type="entry name" value="MFS_1"/>
    <property type="match status" value="1"/>
</dbReference>
<feature type="transmembrane region" description="Helical" evidence="4">
    <location>
        <begin position="218"/>
        <end position="237"/>
    </location>
</feature>
<dbReference type="InterPro" id="IPR011701">
    <property type="entry name" value="MFS"/>
</dbReference>
<dbReference type="InterPro" id="IPR036259">
    <property type="entry name" value="MFS_trans_sf"/>
</dbReference>
<feature type="transmembrane region" description="Helical" evidence="4">
    <location>
        <begin position="166"/>
        <end position="184"/>
    </location>
</feature>